<dbReference type="InterPro" id="IPR027417">
    <property type="entry name" value="P-loop_NTPase"/>
</dbReference>
<evidence type="ECO:0008006" key="7">
    <source>
        <dbReference type="Google" id="ProtNLM"/>
    </source>
</evidence>
<dbReference type="GO" id="GO:0016887">
    <property type="term" value="F:ATP hydrolysis activity"/>
    <property type="evidence" value="ECO:0007669"/>
    <property type="project" value="InterPro"/>
</dbReference>
<dbReference type="SUPFAM" id="SSF52540">
    <property type="entry name" value="P-loop containing nucleoside triphosphate hydrolases"/>
    <property type="match status" value="1"/>
</dbReference>
<dbReference type="InterPro" id="IPR005654">
    <property type="entry name" value="ATPase_AFG1-like"/>
</dbReference>
<dbReference type="Pfam" id="PF03969">
    <property type="entry name" value="AFG1_ATPase"/>
    <property type="match status" value="1"/>
</dbReference>
<dbReference type="GeneID" id="22893408"/>
<dbReference type="GO" id="GO:0005743">
    <property type="term" value="C:mitochondrial inner membrane"/>
    <property type="evidence" value="ECO:0007669"/>
    <property type="project" value="EnsemblFungi"/>
</dbReference>
<evidence type="ECO:0000256" key="3">
    <source>
        <dbReference type="ARBA" id="ARBA00022840"/>
    </source>
</evidence>
<keyword evidence="2" id="KW-0547">Nucleotide-binding</keyword>
<dbReference type="RefSeq" id="XP_011122209.1">
    <property type="nucleotide sequence ID" value="XM_011123907.1"/>
</dbReference>
<dbReference type="HOGENOM" id="CLU_008681_1_0_1"/>
<keyword evidence="6" id="KW-1185">Reference proteome</keyword>
<protein>
    <recommendedName>
        <fullName evidence="7">AAA+ ATPase domain-containing protein</fullName>
    </recommendedName>
</protein>
<reference evidence="5 6" key="1">
    <citation type="journal article" date="2011" name="PLoS Pathog.">
        <title>Genomic and proteomic analyses of the fungus Arthrobotrys oligospora provide insights into nematode-trap formation.</title>
        <authorList>
            <person name="Yang J."/>
            <person name="Wang L."/>
            <person name="Ji X."/>
            <person name="Feng Y."/>
            <person name="Li X."/>
            <person name="Zou C."/>
            <person name="Xu J."/>
            <person name="Ren Y."/>
            <person name="Mi Q."/>
            <person name="Wu J."/>
            <person name="Liu S."/>
            <person name="Liu Y."/>
            <person name="Huang X."/>
            <person name="Wang H."/>
            <person name="Niu X."/>
            <person name="Li J."/>
            <person name="Liang L."/>
            <person name="Luo Y."/>
            <person name="Ji K."/>
            <person name="Zhou W."/>
            <person name="Yu Z."/>
            <person name="Li G."/>
            <person name="Liu Y."/>
            <person name="Li L."/>
            <person name="Qiao M."/>
            <person name="Feng L."/>
            <person name="Zhang K.-Q."/>
        </authorList>
    </citation>
    <scope>NUCLEOTIDE SEQUENCE [LARGE SCALE GENOMIC DNA]</scope>
    <source>
        <strain evidence="6">ATCC 24927 / CBS 115.81 / DSM 1491</strain>
    </source>
</reference>
<dbReference type="GO" id="GO:0005524">
    <property type="term" value="F:ATP binding"/>
    <property type="evidence" value="ECO:0007669"/>
    <property type="project" value="UniProtKB-KW"/>
</dbReference>
<dbReference type="GO" id="GO:0141164">
    <property type="term" value="P:mitochondrial protein quality control"/>
    <property type="evidence" value="ECO:0007669"/>
    <property type="project" value="EnsemblFungi"/>
</dbReference>
<dbReference type="eggNOG" id="KOG2383">
    <property type="taxonomic scope" value="Eukaryota"/>
</dbReference>
<name>G1XCJ7_ARTOA</name>
<dbReference type="NCBIfam" id="NF040713">
    <property type="entry name" value="ZapE"/>
    <property type="match status" value="1"/>
</dbReference>
<dbReference type="STRING" id="756982.G1XCJ7"/>
<dbReference type="GO" id="GO:0034599">
    <property type="term" value="P:cellular response to oxidative stress"/>
    <property type="evidence" value="ECO:0007669"/>
    <property type="project" value="EnsemblFungi"/>
</dbReference>
<dbReference type="OrthoDB" id="548867at2759"/>
<dbReference type="Gene3D" id="3.40.50.300">
    <property type="entry name" value="P-loop containing nucleotide triphosphate hydrolases"/>
    <property type="match status" value="1"/>
</dbReference>
<organism evidence="5 6">
    <name type="scientific">Arthrobotrys oligospora (strain ATCC 24927 / CBS 115.81 / DSM 1491)</name>
    <name type="common">Nematode-trapping fungus</name>
    <name type="synonym">Didymozoophaga oligospora</name>
    <dbReference type="NCBI Taxonomy" id="756982"/>
    <lineage>
        <taxon>Eukaryota</taxon>
        <taxon>Fungi</taxon>
        <taxon>Dikarya</taxon>
        <taxon>Ascomycota</taxon>
        <taxon>Pezizomycotina</taxon>
        <taxon>Orbiliomycetes</taxon>
        <taxon>Orbiliales</taxon>
        <taxon>Orbiliaceae</taxon>
        <taxon>Orbilia</taxon>
        <taxon>Orbilia oligospora</taxon>
    </lineage>
</organism>
<evidence type="ECO:0000313" key="5">
    <source>
        <dbReference type="EMBL" id="EGX49160.1"/>
    </source>
</evidence>
<dbReference type="PANTHER" id="PTHR12169">
    <property type="entry name" value="ATPASE N2B"/>
    <property type="match status" value="1"/>
</dbReference>
<proteinExistence type="inferred from homology"/>
<feature type="compositionally biased region" description="Basic and acidic residues" evidence="4">
    <location>
        <begin position="179"/>
        <end position="188"/>
    </location>
</feature>
<evidence type="ECO:0000256" key="2">
    <source>
        <dbReference type="ARBA" id="ARBA00022741"/>
    </source>
</evidence>
<dbReference type="Proteomes" id="UP000008784">
    <property type="component" value="Unassembled WGS sequence"/>
</dbReference>
<gene>
    <name evidence="5" type="ORF">AOL_s00079g32</name>
</gene>
<evidence type="ECO:0000256" key="1">
    <source>
        <dbReference type="ARBA" id="ARBA00010322"/>
    </source>
</evidence>
<dbReference type="PANTHER" id="PTHR12169:SF6">
    <property type="entry name" value="AFG1-LIKE ATPASE"/>
    <property type="match status" value="1"/>
</dbReference>
<dbReference type="AlphaFoldDB" id="G1XCJ7"/>
<dbReference type="InParanoid" id="G1XCJ7"/>
<accession>G1XCJ7</accession>
<dbReference type="EMBL" id="ADOT01000136">
    <property type="protein sequence ID" value="EGX49160.1"/>
    <property type="molecule type" value="Genomic_DNA"/>
</dbReference>
<evidence type="ECO:0000256" key="4">
    <source>
        <dbReference type="SAM" id="MobiDB-lite"/>
    </source>
</evidence>
<comment type="caution">
    <text evidence="5">The sequence shown here is derived from an EMBL/GenBank/DDBJ whole genome shotgun (WGS) entry which is preliminary data.</text>
</comment>
<sequence>MEPMVIRISTSTSTLQLQRALLATHGASTGTRRLRSVCARCRRPVVARSPNATHPSPRSFSTAPVSCQARKPRLLNMTSPAVSIQKRGAMAQAVSQEIEEDYYPEQPEPSQNPGPIDKYKELVSEGKLRDDDHQRKIVVKLQDLHDQLVNYDPPVVVHPHIEPPNQKKGLLSSFFGASKDPKADQDKHSREGNVVFSYDTSIAPKIFDFSGLFQPKTIIPKTEYDPENTPLGLYLHGDVGSGKTMLMNMFYLTLPPNILRKKRIHFNAFMQDVHRRMHREKMKHGSSFDALPFVAADLAEEASVLCFDEFQCTDVADAMILRRLLEEMISHGVVMVATSNRHPNDLYKNGIQRESFVPCIKLLQTRLEVLNLDSPTDYRKIARPASGVYHFGLDDAAVAHANKWFSYLGDPKDPPHPDTKIIWGREIKIPLASGRAAKFDFQDICGKPTSAADYLELTRHYDAFVVENIPSMDINSRDVARRFITFIDSIYEAKVATKLPAAALVLTSEVPISHIFIANRKLAHSMDGQQKSDDAQGLSPAMRMLMDDLGMNMDTLKESSIFTGDEEKFAFARALSRLSEMASSFWIENRGD</sequence>
<feature type="region of interest" description="Disordered" evidence="4">
    <location>
        <begin position="160"/>
        <end position="188"/>
    </location>
</feature>
<comment type="similarity">
    <text evidence="1">Belongs to the AFG1 ATPase family.</text>
</comment>
<keyword evidence="3" id="KW-0067">ATP-binding</keyword>
<evidence type="ECO:0000313" key="6">
    <source>
        <dbReference type="Proteomes" id="UP000008784"/>
    </source>
</evidence>
<dbReference type="OMA" id="ARRFINM"/>
<dbReference type="FunCoup" id="G1XCJ7">
    <property type="interactions" value="797"/>
</dbReference>